<dbReference type="RefSeq" id="XP_033599381.1">
    <property type="nucleotide sequence ID" value="XM_033745572.1"/>
</dbReference>
<accession>A0A6A6W4S9</accession>
<reference evidence="1" key="1">
    <citation type="journal article" date="2020" name="Stud. Mycol.">
        <title>101 Dothideomycetes genomes: a test case for predicting lifestyles and emergence of pathogens.</title>
        <authorList>
            <person name="Haridas S."/>
            <person name="Albert R."/>
            <person name="Binder M."/>
            <person name="Bloem J."/>
            <person name="Labutti K."/>
            <person name="Salamov A."/>
            <person name="Andreopoulos B."/>
            <person name="Baker S."/>
            <person name="Barry K."/>
            <person name="Bills G."/>
            <person name="Bluhm B."/>
            <person name="Cannon C."/>
            <person name="Castanera R."/>
            <person name="Culley D."/>
            <person name="Daum C."/>
            <person name="Ezra D."/>
            <person name="Gonzalez J."/>
            <person name="Henrissat B."/>
            <person name="Kuo A."/>
            <person name="Liang C."/>
            <person name="Lipzen A."/>
            <person name="Lutzoni F."/>
            <person name="Magnuson J."/>
            <person name="Mondo S."/>
            <person name="Nolan M."/>
            <person name="Ohm R."/>
            <person name="Pangilinan J."/>
            <person name="Park H.-J."/>
            <person name="Ramirez L."/>
            <person name="Alfaro M."/>
            <person name="Sun H."/>
            <person name="Tritt A."/>
            <person name="Yoshinaga Y."/>
            <person name="Zwiers L.-H."/>
            <person name="Turgeon B."/>
            <person name="Goodwin S."/>
            <person name="Spatafora J."/>
            <person name="Crous P."/>
            <person name="Grigoriev I."/>
        </authorList>
    </citation>
    <scope>NUCLEOTIDE SEQUENCE</scope>
    <source>
        <strain evidence="1">CBS 121739</strain>
    </source>
</reference>
<name>A0A6A6W4S9_9PEZI</name>
<evidence type="ECO:0000313" key="2">
    <source>
        <dbReference type="Proteomes" id="UP000799437"/>
    </source>
</evidence>
<protein>
    <submittedName>
        <fullName evidence="1">Uncharacterized protein</fullName>
    </submittedName>
</protein>
<dbReference type="GeneID" id="54486626"/>
<dbReference type="Proteomes" id="UP000799437">
    <property type="component" value="Unassembled WGS sequence"/>
</dbReference>
<proteinExistence type="predicted"/>
<gene>
    <name evidence="1" type="ORF">EJ05DRAFT_486940</name>
</gene>
<dbReference type="AlphaFoldDB" id="A0A6A6W4S9"/>
<sequence length="195" mass="21636">MANRDTHIQHIKETVTREFNWHIAAINSIVSNIGAVITTNIDNLSMNIVVPSEAYPRLPPEHAEKENVEDTKMEDDAAISKIGTAITTDIDNLPTNVVVPSEAYPRLPPEHAEKENVEDTKMEDDAANTNIRVVLKTGAAIITNIDNSPTNAVVPLDTGETYLRLLEIKRTLSDNIISTGRHMKTRNYSGSNIRR</sequence>
<dbReference type="EMBL" id="ML996574">
    <property type="protein sequence ID" value="KAF2756930.1"/>
    <property type="molecule type" value="Genomic_DNA"/>
</dbReference>
<keyword evidence="2" id="KW-1185">Reference proteome</keyword>
<evidence type="ECO:0000313" key="1">
    <source>
        <dbReference type="EMBL" id="KAF2756930.1"/>
    </source>
</evidence>
<organism evidence="1 2">
    <name type="scientific">Pseudovirgaria hyperparasitica</name>
    <dbReference type="NCBI Taxonomy" id="470096"/>
    <lineage>
        <taxon>Eukaryota</taxon>
        <taxon>Fungi</taxon>
        <taxon>Dikarya</taxon>
        <taxon>Ascomycota</taxon>
        <taxon>Pezizomycotina</taxon>
        <taxon>Dothideomycetes</taxon>
        <taxon>Dothideomycetes incertae sedis</taxon>
        <taxon>Acrospermales</taxon>
        <taxon>Acrospermaceae</taxon>
        <taxon>Pseudovirgaria</taxon>
    </lineage>
</organism>